<dbReference type="OrthoDB" id="10331038at2759"/>
<dbReference type="AlphaFoldDB" id="A0A8H3G251"/>
<keyword evidence="3" id="KW-1185">Reference proteome</keyword>
<protein>
    <submittedName>
        <fullName evidence="2">Uncharacterized protein</fullName>
    </submittedName>
</protein>
<feature type="compositionally biased region" description="Basic and acidic residues" evidence="1">
    <location>
        <begin position="256"/>
        <end position="267"/>
    </location>
</feature>
<sequence>MCIQWCCKHCSDKFTKLTHRSAHERCNDYFIARSQNEHTTACPNGPWELRRAYHRHPYRGVQRCDDCIKAGRKGSKIAQLARQQANVALGQRPAYTGTVFLGELEIPDTFHNAQRRIEPGNLDARTSSLEGLSSANEHLPSHEVERRWATKVTAFDVNLDPGIEPRPPMLATNPGQHMGEAHHDPGTTALAAEHSQTRPQQAQYAAPSSMHKPIETSQSPRRQAQHDEDSTTKSANSMTVEEETSRKARQHLHSHTSSDADRRDTTAVKEAAFQNPHHETYRNTSSETTKRNHPTLEQTKPHSQNPHREAPSTSPPAPCSSPSQSRSTRTRPWDL</sequence>
<organism evidence="2 3">
    <name type="scientific">Imshaugia aleurites</name>
    <dbReference type="NCBI Taxonomy" id="172621"/>
    <lineage>
        <taxon>Eukaryota</taxon>
        <taxon>Fungi</taxon>
        <taxon>Dikarya</taxon>
        <taxon>Ascomycota</taxon>
        <taxon>Pezizomycotina</taxon>
        <taxon>Lecanoromycetes</taxon>
        <taxon>OSLEUM clade</taxon>
        <taxon>Lecanoromycetidae</taxon>
        <taxon>Lecanorales</taxon>
        <taxon>Lecanorineae</taxon>
        <taxon>Parmeliaceae</taxon>
        <taxon>Imshaugia</taxon>
    </lineage>
</organism>
<dbReference type="EMBL" id="CAJPDT010000082">
    <property type="protein sequence ID" value="CAF9935253.1"/>
    <property type="molecule type" value="Genomic_DNA"/>
</dbReference>
<gene>
    <name evidence="2" type="ORF">IMSHALPRED_010159</name>
</gene>
<evidence type="ECO:0000313" key="3">
    <source>
        <dbReference type="Proteomes" id="UP000664534"/>
    </source>
</evidence>
<reference evidence="2" key="1">
    <citation type="submission" date="2021-03" db="EMBL/GenBank/DDBJ databases">
        <authorList>
            <person name="Tagirdzhanova G."/>
        </authorList>
    </citation>
    <scope>NUCLEOTIDE SEQUENCE</scope>
</reference>
<feature type="region of interest" description="Disordered" evidence="1">
    <location>
        <begin position="159"/>
        <end position="335"/>
    </location>
</feature>
<accession>A0A8H3G251</accession>
<dbReference type="Proteomes" id="UP000664534">
    <property type="component" value="Unassembled WGS sequence"/>
</dbReference>
<evidence type="ECO:0000256" key="1">
    <source>
        <dbReference type="SAM" id="MobiDB-lite"/>
    </source>
</evidence>
<evidence type="ECO:0000313" key="2">
    <source>
        <dbReference type="EMBL" id="CAF9935253.1"/>
    </source>
</evidence>
<proteinExistence type="predicted"/>
<name>A0A8H3G251_9LECA</name>
<comment type="caution">
    <text evidence="2">The sequence shown here is derived from an EMBL/GenBank/DDBJ whole genome shotgun (WGS) entry which is preliminary data.</text>
</comment>
<feature type="compositionally biased region" description="Polar residues" evidence="1">
    <location>
        <begin position="295"/>
        <end position="304"/>
    </location>
</feature>